<evidence type="ECO:0000256" key="1">
    <source>
        <dbReference type="SAM" id="Phobius"/>
    </source>
</evidence>
<keyword evidence="1" id="KW-1133">Transmembrane helix</keyword>
<protein>
    <submittedName>
        <fullName evidence="2">General secretion pathway protein L</fullName>
    </submittedName>
</protein>
<dbReference type="Gene3D" id="3.30.420.380">
    <property type="match status" value="1"/>
</dbReference>
<dbReference type="Pfam" id="PF05137">
    <property type="entry name" value="PilN"/>
    <property type="match status" value="1"/>
</dbReference>
<keyword evidence="3" id="KW-1185">Reference proteome</keyword>
<keyword evidence="1" id="KW-0812">Transmembrane</keyword>
<sequence>MDAVIPAQPASTDLWGRVHRFLDAWAHGLKLALPLRWRQRWFPSPSDVWLQLDADRERAWVAGRDVGGLEVAGDHIDVATVLARHPDLPRWLLMPPQMVARVPVSLPLAAAGQLRHALQFEVDRQTPFALADVVFDARALQIDPIAKTVLAELVVVPQARLAPLLSHAHALGIQLQGVDVADDAGRPAGINLLPAEARSTPVNRWRRRNLWLALSVLVVLAIGAVVSIQRQNARADDLEAQLQRDRAQTRLVAAQRQQLLDYTEAAQQIQVLRDRRAPLLAIQNALAERFAGNAWVERISIQGEQMQLSGQSSQATRLVPALQGSTLWRDVTMSGAVAAEGGNGGERYALGLRLTPVGTQAQAKAKAAVR</sequence>
<keyword evidence="1" id="KW-0472">Membrane</keyword>
<dbReference type="STRING" id="1604334.SAMN05421546_0390"/>
<gene>
    <name evidence="2" type="ORF">SAMN05421546_0390</name>
</gene>
<dbReference type="PANTHER" id="PTHR40278:SF1">
    <property type="entry name" value="DNA UTILIZATION PROTEIN HOFN"/>
    <property type="match status" value="1"/>
</dbReference>
<dbReference type="Proteomes" id="UP000241788">
    <property type="component" value="Unassembled WGS sequence"/>
</dbReference>
<dbReference type="AlphaFoldDB" id="A0A1N6NV88"/>
<feature type="transmembrane region" description="Helical" evidence="1">
    <location>
        <begin position="210"/>
        <end position="228"/>
    </location>
</feature>
<dbReference type="PANTHER" id="PTHR40278">
    <property type="entry name" value="DNA UTILIZATION PROTEIN HOFN"/>
    <property type="match status" value="1"/>
</dbReference>
<dbReference type="InterPro" id="IPR007813">
    <property type="entry name" value="PilN"/>
</dbReference>
<evidence type="ECO:0000313" key="3">
    <source>
        <dbReference type="Proteomes" id="UP000241788"/>
    </source>
</evidence>
<name>A0A1N6NV88_9GAMM</name>
<accession>A0A1N6NV88</accession>
<dbReference type="InterPro" id="IPR052534">
    <property type="entry name" value="Extracell_DNA_Util/SecSys_Comp"/>
</dbReference>
<reference evidence="3" key="1">
    <citation type="submission" date="2017-01" db="EMBL/GenBank/DDBJ databases">
        <authorList>
            <person name="Varghese N."/>
            <person name="Submissions S."/>
        </authorList>
    </citation>
    <scope>NUCLEOTIDE SEQUENCE [LARGE SCALE GENOMIC DNA]</scope>
    <source>
        <strain evidence="3">UM1</strain>
    </source>
</reference>
<dbReference type="RefSeq" id="WP_076584773.1">
    <property type="nucleotide sequence ID" value="NZ_FTLW01000001.1"/>
</dbReference>
<dbReference type="OrthoDB" id="5621075at2"/>
<evidence type="ECO:0000313" key="2">
    <source>
        <dbReference type="EMBL" id="SIP95916.1"/>
    </source>
</evidence>
<dbReference type="InterPro" id="IPR043129">
    <property type="entry name" value="ATPase_NBD"/>
</dbReference>
<proteinExistence type="predicted"/>
<organism evidence="2 3">
    <name type="scientific">Solilutibacter tolerans</name>
    <dbReference type="NCBI Taxonomy" id="1604334"/>
    <lineage>
        <taxon>Bacteria</taxon>
        <taxon>Pseudomonadati</taxon>
        <taxon>Pseudomonadota</taxon>
        <taxon>Gammaproteobacteria</taxon>
        <taxon>Lysobacterales</taxon>
        <taxon>Lysobacteraceae</taxon>
        <taxon>Solilutibacter</taxon>
    </lineage>
</organism>
<dbReference type="EMBL" id="FTLW01000001">
    <property type="protein sequence ID" value="SIP95916.1"/>
    <property type="molecule type" value="Genomic_DNA"/>
</dbReference>
<dbReference type="SUPFAM" id="SSF53067">
    <property type="entry name" value="Actin-like ATPase domain"/>
    <property type="match status" value="1"/>
</dbReference>